<sequence>MSSTTVLIMLITFCYICTKCAAAASPKLSDDEEAKLVQTIKRIENASDDEIENVLKQMAAGGSNALKQSVDGIIKDLNEDYEFFKKVVDEASTHLSPKANQKLQNQKQLVLDRKLTQEEFDKKLAAIESNPDVEEELKSSNLDLVLDIDPFANDFFELDKNNDGFVSLEELSTEKAKKADINGDGKLSPYEYVRMG</sequence>
<protein>
    <submittedName>
        <fullName evidence="5">EF-hand domain-containing protein</fullName>
    </submittedName>
</protein>
<feature type="chain" id="PRO_5037318439" evidence="2">
    <location>
        <begin position="24"/>
        <end position="196"/>
    </location>
</feature>
<dbReference type="SUPFAM" id="SSF47473">
    <property type="entry name" value="EF-hand"/>
    <property type="match status" value="1"/>
</dbReference>
<dbReference type="Gene3D" id="1.10.238.10">
    <property type="entry name" value="EF-hand"/>
    <property type="match status" value="1"/>
</dbReference>
<accession>A0A914IE39</accession>
<evidence type="ECO:0000313" key="4">
    <source>
        <dbReference type="Proteomes" id="UP000887572"/>
    </source>
</evidence>
<dbReference type="GO" id="GO:0005509">
    <property type="term" value="F:calcium ion binding"/>
    <property type="evidence" value="ECO:0007669"/>
    <property type="project" value="InterPro"/>
</dbReference>
<feature type="domain" description="EF-hand" evidence="3">
    <location>
        <begin position="155"/>
        <end position="172"/>
    </location>
</feature>
<evidence type="ECO:0000259" key="3">
    <source>
        <dbReference type="Pfam" id="PF13202"/>
    </source>
</evidence>
<dbReference type="AlphaFoldDB" id="A0A914IE39"/>
<reference evidence="5" key="1">
    <citation type="submission" date="2022-11" db="UniProtKB">
        <authorList>
            <consortium name="WormBaseParasite"/>
        </authorList>
    </citation>
    <scope>IDENTIFICATION</scope>
</reference>
<keyword evidence="4" id="KW-1185">Reference proteome</keyword>
<keyword evidence="1" id="KW-0106">Calcium</keyword>
<dbReference type="WBParaSite" id="Gr19_v10_g9379.t1">
    <property type="protein sequence ID" value="Gr19_v10_g9379.t1"/>
    <property type="gene ID" value="Gr19_v10_g9379"/>
</dbReference>
<evidence type="ECO:0000256" key="1">
    <source>
        <dbReference type="ARBA" id="ARBA00022837"/>
    </source>
</evidence>
<feature type="domain" description="EF-hand" evidence="3">
    <location>
        <begin position="177"/>
        <end position="194"/>
    </location>
</feature>
<proteinExistence type="predicted"/>
<organism evidence="4 5">
    <name type="scientific">Globodera rostochiensis</name>
    <name type="common">Golden nematode worm</name>
    <name type="synonym">Heterodera rostochiensis</name>
    <dbReference type="NCBI Taxonomy" id="31243"/>
    <lineage>
        <taxon>Eukaryota</taxon>
        <taxon>Metazoa</taxon>
        <taxon>Ecdysozoa</taxon>
        <taxon>Nematoda</taxon>
        <taxon>Chromadorea</taxon>
        <taxon>Rhabditida</taxon>
        <taxon>Tylenchina</taxon>
        <taxon>Tylenchomorpha</taxon>
        <taxon>Tylenchoidea</taxon>
        <taxon>Heteroderidae</taxon>
        <taxon>Heteroderinae</taxon>
        <taxon>Globodera</taxon>
    </lineage>
</organism>
<dbReference type="InterPro" id="IPR018247">
    <property type="entry name" value="EF_Hand_1_Ca_BS"/>
</dbReference>
<dbReference type="Proteomes" id="UP000887572">
    <property type="component" value="Unplaced"/>
</dbReference>
<evidence type="ECO:0000256" key="2">
    <source>
        <dbReference type="SAM" id="SignalP"/>
    </source>
</evidence>
<feature type="signal peptide" evidence="2">
    <location>
        <begin position="1"/>
        <end position="23"/>
    </location>
</feature>
<dbReference type="PROSITE" id="PS00018">
    <property type="entry name" value="EF_HAND_1"/>
    <property type="match status" value="1"/>
</dbReference>
<keyword evidence="2" id="KW-0732">Signal</keyword>
<name>A0A914IE39_GLORO</name>
<dbReference type="Pfam" id="PF13202">
    <property type="entry name" value="EF-hand_5"/>
    <property type="match status" value="2"/>
</dbReference>
<dbReference type="InterPro" id="IPR002048">
    <property type="entry name" value="EF_hand_dom"/>
</dbReference>
<evidence type="ECO:0000313" key="5">
    <source>
        <dbReference type="WBParaSite" id="Gr19_v10_g9379.t1"/>
    </source>
</evidence>
<dbReference type="InterPro" id="IPR011992">
    <property type="entry name" value="EF-hand-dom_pair"/>
</dbReference>